<dbReference type="PRINTS" id="PR00080">
    <property type="entry name" value="SDRFAMILY"/>
</dbReference>
<keyword evidence="2" id="KW-0560">Oxidoreductase</keyword>
<dbReference type="FunFam" id="3.40.50.720:FF:000084">
    <property type="entry name" value="Short-chain dehydrogenase reductase"/>
    <property type="match status" value="1"/>
</dbReference>
<dbReference type="Proteomes" id="UP000248918">
    <property type="component" value="Unassembled WGS sequence"/>
</dbReference>
<dbReference type="PRINTS" id="PR00081">
    <property type="entry name" value="GDHRDH"/>
</dbReference>
<accession>A0A329CNZ4</accession>
<organism evidence="3 4">
    <name type="scientific">Paraburkholderia bryophila</name>
    <dbReference type="NCBI Taxonomy" id="420952"/>
    <lineage>
        <taxon>Bacteria</taxon>
        <taxon>Pseudomonadati</taxon>
        <taxon>Pseudomonadota</taxon>
        <taxon>Betaproteobacteria</taxon>
        <taxon>Burkholderiales</taxon>
        <taxon>Burkholderiaceae</taxon>
        <taxon>Paraburkholderia</taxon>
    </lineage>
</organism>
<evidence type="ECO:0000256" key="1">
    <source>
        <dbReference type="ARBA" id="ARBA00006484"/>
    </source>
</evidence>
<reference evidence="3 4" key="1">
    <citation type="submission" date="2018-06" db="EMBL/GenBank/DDBJ databases">
        <title>Genomic Encyclopedia of Type Strains, Phase III (KMG-III): the genomes of soil and plant-associated and newly described type strains.</title>
        <authorList>
            <person name="Whitman W."/>
        </authorList>
    </citation>
    <scope>NUCLEOTIDE SEQUENCE [LARGE SCALE GENOMIC DNA]</scope>
    <source>
        <strain evidence="3 4">LMG 23644</strain>
    </source>
</reference>
<dbReference type="RefSeq" id="WP_111930700.1">
    <property type="nucleotide sequence ID" value="NZ_CADFFP010000005.1"/>
</dbReference>
<dbReference type="GO" id="GO:0016491">
    <property type="term" value="F:oxidoreductase activity"/>
    <property type="evidence" value="ECO:0007669"/>
    <property type="project" value="UniProtKB-KW"/>
</dbReference>
<dbReference type="NCBIfam" id="NF005559">
    <property type="entry name" value="PRK07231.1"/>
    <property type="match status" value="1"/>
</dbReference>
<comment type="similarity">
    <text evidence="1">Belongs to the short-chain dehydrogenases/reductases (SDR) family.</text>
</comment>
<proteinExistence type="inferred from homology"/>
<dbReference type="STRING" id="1169143.GCA_000383275_00210"/>
<dbReference type="Gene3D" id="3.40.50.720">
    <property type="entry name" value="NAD(P)-binding Rossmann-like Domain"/>
    <property type="match status" value="1"/>
</dbReference>
<dbReference type="PANTHER" id="PTHR43639">
    <property type="entry name" value="OXIDOREDUCTASE, SHORT-CHAIN DEHYDROGENASE/REDUCTASE FAMILY (AFU_ORTHOLOGUE AFUA_5G02870)"/>
    <property type="match status" value="1"/>
</dbReference>
<protein>
    <submittedName>
        <fullName evidence="3">3-oxoacyl-[acyl-carrier protein] reductase</fullName>
    </submittedName>
</protein>
<comment type="caution">
    <text evidence="3">The sequence shown here is derived from an EMBL/GenBank/DDBJ whole genome shotgun (WGS) entry which is preliminary data.</text>
</comment>
<evidence type="ECO:0000313" key="3">
    <source>
        <dbReference type="EMBL" id="RAS35927.1"/>
    </source>
</evidence>
<evidence type="ECO:0000313" key="4">
    <source>
        <dbReference type="Proteomes" id="UP000248918"/>
    </source>
</evidence>
<dbReference type="InterPro" id="IPR002347">
    <property type="entry name" value="SDR_fam"/>
</dbReference>
<dbReference type="EMBL" id="QLTK01000004">
    <property type="protein sequence ID" value="RAS35927.1"/>
    <property type="molecule type" value="Genomic_DNA"/>
</dbReference>
<dbReference type="Pfam" id="PF13561">
    <property type="entry name" value="adh_short_C2"/>
    <property type="match status" value="1"/>
</dbReference>
<dbReference type="SUPFAM" id="SSF51735">
    <property type="entry name" value="NAD(P)-binding Rossmann-fold domains"/>
    <property type="match status" value="1"/>
</dbReference>
<dbReference type="InterPro" id="IPR036291">
    <property type="entry name" value="NAD(P)-bd_dom_sf"/>
</dbReference>
<name>A0A329CNZ4_9BURK</name>
<dbReference type="PANTHER" id="PTHR43639:SF1">
    <property type="entry name" value="SHORT-CHAIN DEHYDROGENASE_REDUCTASE FAMILY PROTEIN"/>
    <property type="match status" value="1"/>
</dbReference>
<sequence>MRLTGKTAIVTGGGSGFGEGIAKTYAREGANVVVNDLNGAAAERVASEIALAGGRAIAVAGNVAQRDDWQKLREAALDDFGSVQIVVNNAGTTHRNKPVMEVTEAEFDRVYAVNVKSIYWSVQEFVPYFRAQGGGSFVNIASTAGVRPRPGLVWYNGSKGAVIIASKSLAVELGPDRIRVNCINPVIGETALLSEFMGVEDTPANRQRFLAGIPLGRFSTPQDIANAALYLASDEAEFITGVCLEVDGGRCV</sequence>
<gene>
    <name evidence="3" type="ORF">BX591_104257</name>
</gene>
<evidence type="ECO:0000256" key="2">
    <source>
        <dbReference type="ARBA" id="ARBA00023002"/>
    </source>
</evidence>
<dbReference type="AlphaFoldDB" id="A0A329CNZ4"/>
<dbReference type="OrthoDB" id="6823797at2"/>